<name>A0A1X7RV96_ZYMT9</name>
<keyword evidence="3" id="KW-1185">Reference proteome</keyword>
<keyword evidence="1" id="KW-0732">Signal</keyword>
<dbReference type="AlphaFoldDB" id="A0A1X7RV96"/>
<proteinExistence type="predicted"/>
<sequence length="188" mass="20318">MQFSEALLFLASALPAVVLAEVQGSLHVPPAVIEHGKRSLSPLHRRHYTFTPKPCTPGDDTPCIPKGVIPHTPKTCNIPVTNDDRFISTDAILRNGYPFCDPDFALCNCSVQGLSQDVIIEVCREIISRHDPSLHIVDGCLNGNDGYCDYAGASFADFSGTDVKDVPSVWDCVKGKYVGDYTPGSPPS</sequence>
<gene>
    <name evidence="2" type="ORF">ZT3D7_G6536</name>
</gene>
<reference evidence="2 3" key="1">
    <citation type="submission" date="2016-06" db="EMBL/GenBank/DDBJ databases">
        <authorList>
            <person name="Kjaerup R.B."/>
            <person name="Dalgaard T.S."/>
            <person name="Juul-Madsen H.R."/>
        </authorList>
    </citation>
    <scope>NUCLEOTIDE SEQUENCE [LARGE SCALE GENOMIC DNA]</scope>
</reference>
<organism evidence="2 3">
    <name type="scientific">Zymoseptoria tritici (strain ST99CH_3D7)</name>
    <dbReference type="NCBI Taxonomy" id="1276538"/>
    <lineage>
        <taxon>Eukaryota</taxon>
        <taxon>Fungi</taxon>
        <taxon>Dikarya</taxon>
        <taxon>Ascomycota</taxon>
        <taxon>Pezizomycotina</taxon>
        <taxon>Dothideomycetes</taxon>
        <taxon>Dothideomycetidae</taxon>
        <taxon>Mycosphaerellales</taxon>
        <taxon>Mycosphaerellaceae</taxon>
        <taxon>Zymoseptoria</taxon>
    </lineage>
</organism>
<evidence type="ECO:0000313" key="2">
    <source>
        <dbReference type="EMBL" id="SMQ51383.1"/>
    </source>
</evidence>
<protein>
    <submittedName>
        <fullName evidence="2">Uncharacterized protein</fullName>
    </submittedName>
</protein>
<evidence type="ECO:0000313" key="3">
    <source>
        <dbReference type="Proteomes" id="UP000215127"/>
    </source>
</evidence>
<feature type="chain" id="PRO_5010888042" evidence="1">
    <location>
        <begin position="21"/>
        <end position="188"/>
    </location>
</feature>
<feature type="signal peptide" evidence="1">
    <location>
        <begin position="1"/>
        <end position="20"/>
    </location>
</feature>
<dbReference type="EMBL" id="LT853697">
    <property type="protein sequence ID" value="SMQ51383.1"/>
    <property type="molecule type" value="Genomic_DNA"/>
</dbReference>
<dbReference type="Proteomes" id="UP000215127">
    <property type="component" value="Chromosome 6"/>
</dbReference>
<evidence type="ECO:0000256" key="1">
    <source>
        <dbReference type="SAM" id="SignalP"/>
    </source>
</evidence>
<accession>A0A1X7RV96</accession>